<name>A0AAD4TKN2_OVIAM</name>
<proteinExistence type="predicted"/>
<evidence type="ECO:0000313" key="2">
    <source>
        <dbReference type="Proteomes" id="UP001214576"/>
    </source>
</evidence>
<accession>A0AAD4TKN2</accession>
<reference evidence="1" key="1">
    <citation type="submission" date="2022-03" db="EMBL/GenBank/DDBJ databases">
        <title>Genomic analyses of argali, domestic sheep and their hybrids provide insights into chromosomal evolution, heterosis and genetic basis of agronomic traits.</title>
        <authorList>
            <person name="Li M."/>
        </authorList>
    </citation>
    <scope>NUCLEOTIDE SEQUENCE</scope>
    <source>
        <strain evidence="1">CAU-MHL-2022a</strain>
        <tissue evidence="1">Skin</tissue>
    </source>
</reference>
<comment type="caution">
    <text evidence="1">The sequence shown here is derived from an EMBL/GenBank/DDBJ whole genome shotgun (WGS) entry which is preliminary data.</text>
</comment>
<evidence type="ECO:0000313" key="1">
    <source>
        <dbReference type="EMBL" id="KAI4529523.1"/>
    </source>
</evidence>
<dbReference type="Proteomes" id="UP001214576">
    <property type="component" value="Unassembled WGS sequence"/>
</dbReference>
<keyword evidence="2" id="KW-1185">Reference proteome</keyword>
<sequence>MRVLTEGQTRKRSYHKDEKSAEEEDAGHFLSLTLLKYFMVFHKSSKLKHTFRNIFKEGFSLTPSSSFRRLRHSAVSSDLFFPLFLIVSKLPCHGAGSPHSFCGLGYPVLDGRLAGSCVDQSGACQWQASQSTGEETPVTAGTHSTGQHCVQRVFPRILRLFGVPWCIRGAEVSSAHVHVPPPLSLLLNAEADTTVGSTKL</sequence>
<gene>
    <name evidence="1" type="ORF">MG293_020201</name>
</gene>
<dbReference type="AlphaFoldDB" id="A0AAD4TKN2"/>
<protein>
    <submittedName>
        <fullName evidence="1">Uncharacterized protein</fullName>
    </submittedName>
</protein>
<dbReference type="EMBL" id="JAKZEL010000027">
    <property type="protein sequence ID" value="KAI4529523.1"/>
    <property type="molecule type" value="Genomic_DNA"/>
</dbReference>
<organism evidence="1 2">
    <name type="scientific">Ovis ammon polii</name>
    <dbReference type="NCBI Taxonomy" id="230172"/>
    <lineage>
        <taxon>Eukaryota</taxon>
        <taxon>Metazoa</taxon>
        <taxon>Chordata</taxon>
        <taxon>Craniata</taxon>
        <taxon>Vertebrata</taxon>
        <taxon>Euteleostomi</taxon>
        <taxon>Mammalia</taxon>
        <taxon>Eutheria</taxon>
        <taxon>Laurasiatheria</taxon>
        <taxon>Artiodactyla</taxon>
        <taxon>Ruminantia</taxon>
        <taxon>Pecora</taxon>
        <taxon>Bovidae</taxon>
        <taxon>Caprinae</taxon>
        <taxon>Ovis</taxon>
    </lineage>
</organism>